<dbReference type="InterPro" id="IPR006664">
    <property type="entry name" value="OMP_bac"/>
</dbReference>
<dbReference type="RefSeq" id="WP_171597347.1">
    <property type="nucleotide sequence ID" value="NZ_RZNH01000051.1"/>
</dbReference>
<proteinExistence type="predicted"/>
<evidence type="ECO:0000256" key="2">
    <source>
        <dbReference type="ARBA" id="ARBA00023136"/>
    </source>
</evidence>
<keyword evidence="2 4" id="KW-0472">Membrane</keyword>
<dbReference type="InterPro" id="IPR011990">
    <property type="entry name" value="TPR-like_helical_dom_sf"/>
</dbReference>
<dbReference type="Pfam" id="PF07676">
    <property type="entry name" value="PD40"/>
    <property type="match status" value="2"/>
</dbReference>
<feature type="domain" description="OmpA-like" evidence="6">
    <location>
        <begin position="592"/>
        <end position="711"/>
    </location>
</feature>
<name>A0ABX1X1S8_9BACT</name>
<dbReference type="Pfam" id="PF00691">
    <property type="entry name" value="OmpA"/>
    <property type="match status" value="1"/>
</dbReference>
<keyword evidence="3" id="KW-0998">Cell outer membrane</keyword>
<dbReference type="InterPro" id="IPR011659">
    <property type="entry name" value="WD40"/>
</dbReference>
<dbReference type="CDD" id="cd07185">
    <property type="entry name" value="OmpA_C-like"/>
    <property type="match status" value="1"/>
</dbReference>
<keyword evidence="5" id="KW-0732">Signal</keyword>
<dbReference type="PANTHER" id="PTHR30329:SF21">
    <property type="entry name" value="LIPOPROTEIN YIAD-RELATED"/>
    <property type="match status" value="1"/>
</dbReference>
<reference evidence="7 8" key="1">
    <citation type="submission" date="2018-12" db="EMBL/GenBank/DDBJ databases">
        <title>Marinifilum JC070 sp. nov., a marine bacterium isolated from Yongle Blue Hole in the South China Sea.</title>
        <authorList>
            <person name="Fu T."/>
        </authorList>
    </citation>
    <scope>NUCLEOTIDE SEQUENCE [LARGE SCALE GENOMIC DNA]</scope>
    <source>
        <strain evidence="7 8">JC070</strain>
    </source>
</reference>
<dbReference type="PANTHER" id="PTHR30329">
    <property type="entry name" value="STATOR ELEMENT OF FLAGELLAR MOTOR COMPLEX"/>
    <property type="match status" value="1"/>
</dbReference>
<dbReference type="PROSITE" id="PS51123">
    <property type="entry name" value="OMPA_2"/>
    <property type="match status" value="1"/>
</dbReference>
<dbReference type="Gene3D" id="3.30.1330.60">
    <property type="entry name" value="OmpA-like domain"/>
    <property type="match status" value="1"/>
</dbReference>
<dbReference type="EMBL" id="RZNH01000051">
    <property type="protein sequence ID" value="NOU62086.1"/>
    <property type="molecule type" value="Genomic_DNA"/>
</dbReference>
<dbReference type="InterPro" id="IPR036278">
    <property type="entry name" value="Sialidase_sf"/>
</dbReference>
<evidence type="ECO:0000259" key="6">
    <source>
        <dbReference type="PROSITE" id="PS51123"/>
    </source>
</evidence>
<dbReference type="Proteomes" id="UP000732105">
    <property type="component" value="Unassembled WGS sequence"/>
</dbReference>
<evidence type="ECO:0000256" key="3">
    <source>
        <dbReference type="ARBA" id="ARBA00023237"/>
    </source>
</evidence>
<dbReference type="InterPro" id="IPR006665">
    <property type="entry name" value="OmpA-like"/>
</dbReference>
<dbReference type="InterPro" id="IPR036737">
    <property type="entry name" value="OmpA-like_sf"/>
</dbReference>
<keyword evidence="8" id="KW-1185">Reference proteome</keyword>
<evidence type="ECO:0000313" key="7">
    <source>
        <dbReference type="EMBL" id="NOU62086.1"/>
    </source>
</evidence>
<protein>
    <recommendedName>
        <fullName evidence="6">OmpA-like domain-containing protein</fullName>
    </recommendedName>
</protein>
<evidence type="ECO:0000256" key="5">
    <source>
        <dbReference type="SAM" id="SignalP"/>
    </source>
</evidence>
<evidence type="ECO:0000256" key="1">
    <source>
        <dbReference type="ARBA" id="ARBA00004442"/>
    </source>
</evidence>
<evidence type="ECO:0000313" key="8">
    <source>
        <dbReference type="Proteomes" id="UP000732105"/>
    </source>
</evidence>
<feature type="signal peptide" evidence="5">
    <location>
        <begin position="1"/>
        <end position="21"/>
    </location>
</feature>
<sequence>MKKITYTLCLVFSLICIQSQAQILSKADKQFQSYAYQDAIELYEILWQKDSLNDYLVKQLATSYRLLNNSTKTEEWYARLMKSSNVEAEDYLHYARALQANQKYEQAKHYLERYEELAKENVKGIDLDYIADLKSAESRFAIAPISGNSEASDFGTAFYQDKIVFSSAKAKPSLIKRNYRWNEQNYLRLYSSNPLQDGDLKKAVLLSSDLGTNFHDGPVCFNVAGDEMFLTRNYVSDSKRAKRNDEGVVSIQLYYSKKEGKEWSTPKLMSVNLDGYSTGHPSLSKDGKRLYFISDRPGGQGGTDIYYSERNGDTWSEPVNAGEKVNTKENEMFPFVTENNVLYFASKGHAGLGGLDIFWIDDILEGKTVNMGAPVNTSQDDFALIMKNGKGYLSSNREKGESFDDIYRFEILGRLIKGQVFNSETSEILGNSKVSLLNGNGELIGEMETAKDGKFQFEISDVQDYKLISVKQQFTDGAGEVLALDLKDQTEAYRKLFQAPDNTLNLDGLVVYREDRSPVEGVSVIIKKKGSEESIDLITNPEGKITCALERDAEYAIEYHKDDILSKSAYISTFDVEGDRIYVEEEVDKVQVGKVFVLENIFYDLDKSNIRPDAAIELNKLVVIMNDNPSLKIELSSHTDSRGSDAYNMALSDRRAKSAVKYIIENGIAKDRIIAKGYGETKLINHCSNGVKCSKAEHQANRRTEVKVLEL</sequence>
<dbReference type="Gene3D" id="2.120.10.10">
    <property type="match status" value="1"/>
</dbReference>
<comment type="subcellular location">
    <subcellularLocation>
        <location evidence="1">Cell outer membrane</location>
    </subcellularLocation>
</comment>
<dbReference type="PRINTS" id="PR01021">
    <property type="entry name" value="OMPADOMAIN"/>
</dbReference>
<feature type="chain" id="PRO_5045775374" description="OmpA-like domain-containing protein" evidence="5">
    <location>
        <begin position="22"/>
        <end position="711"/>
    </location>
</feature>
<evidence type="ECO:0000256" key="4">
    <source>
        <dbReference type="PROSITE-ProRule" id="PRU00473"/>
    </source>
</evidence>
<dbReference type="SUPFAM" id="SSF48452">
    <property type="entry name" value="TPR-like"/>
    <property type="match status" value="1"/>
</dbReference>
<organism evidence="7 8">
    <name type="scientific">Marinifilum caeruleilacunae</name>
    <dbReference type="NCBI Taxonomy" id="2499076"/>
    <lineage>
        <taxon>Bacteria</taxon>
        <taxon>Pseudomonadati</taxon>
        <taxon>Bacteroidota</taxon>
        <taxon>Bacteroidia</taxon>
        <taxon>Marinilabiliales</taxon>
        <taxon>Marinifilaceae</taxon>
    </lineage>
</organism>
<dbReference type="SUPFAM" id="SSF50939">
    <property type="entry name" value="Sialidases"/>
    <property type="match status" value="1"/>
</dbReference>
<dbReference type="CDD" id="cd15482">
    <property type="entry name" value="Sialidase_non-viral"/>
    <property type="match status" value="1"/>
</dbReference>
<comment type="caution">
    <text evidence="7">The sequence shown here is derived from an EMBL/GenBank/DDBJ whole genome shotgun (WGS) entry which is preliminary data.</text>
</comment>
<dbReference type="Gene3D" id="1.25.40.10">
    <property type="entry name" value="Tetratricopeptide repeat domain"/>
    <property type="match status" value="1"/>
</dbReference>
<dbReference type="SUPFAM" id="SSF103088">
    <property type="entry name" value="OmpA-like"/>
    <property type="match status" value="1"/>
</dbReference>
<dbReference type="InterPro" id="IPR050330">
    <property type="entry name" value="Bact_OuterMem_StrucFunc"/>
</dbReference>
<accession>A0ABX1X1S8</accession>
<gene>
    <name evidence="7" type="ORF">ELS83_19990</name>
</gene>